<sequence length="163" mass="18053">MAIIIYDLECEYSHRFEGWFRSNEDFDTQREQKLLTCPECGTSAIRKVPSKINIGGKQTVSPVTPAEVSTSEPATSTPLPAPKLNSVDVATAFVMARQAIQALINHSEDVGDRFAEEARKIHYEEAPIRAIRGQASPEEFEELRDEGIEIIALPLLPGEEGLN</sequence>
<dbReference type="KEGG" id="lto:RGQ30_14060"/>
<dbReference type="EMBL" id="AP028947">
    <property type="protein sequence ID" value="BET25905.1"/>
    <property type="molecule type" value="Genomic_DNA"/>
</dbReference>
<dbReference type="InterPro" id="IPR009562">
    <property type="entry name" value="DUF1178"/>
</dbReference>
<accession>A0AA86J7H5</accession>
<dbReference type="Pfam" id="PF06676">
    <property type="entry name" value="DUF1178"/>
    <property type="match status" value="1"/>
</dbReference>
<protein>
    <submittedName>
        <fullName evidence="2">DUF1178 family protein</fullName>
    </submittedName>
</protein>
<gene>
    <name evidence="2" type="ORF">RGQ30_14060</name>
</gene>
<feature type="compositionally biased region" description="Polar residues" evidence="1">
    <location>
        <begin position="56"/>
        <end position="78"/>
    </location>
</feature>
<dbReference type="PIRSF" id="PIRSF032131">
    <property type="entry name" value="UCP032131"/>
    <property type="match status" value="1"/>
</dbReference>
<name>A0AA86J7H5_9BURK</name>
<evidence type="ECO:0000313" key="3">
    <source>
        <dbReference type="Proteomes" id="UP001329151"/>
    </source>
</evidence>
<evidence type="ECO:0000313" key="2">
    <source>
        <dbReference type="EMBL" id="BET25905.1"/>
    </source>
</evidence>
<dbReference type="AlphaFoldDB" id="A0AA86J7H5"/>
<dbReference type="Proteomes" id="UP001329151">
    <property type="component" value="Chromosome"/>
</dbReference>
<keyword evidence="3" id="KW-1185">Reference proteome</keyword>
<feature type="region of interest" description="Disordered" evidence="1">
    <location>
        <begin position="56"/>
        <end position="81"/>
    </location>
</feature>
<proteinExistence type="predicted"/>
<reference evidence="2 3" key="1">
    <citation type="submission" date="2023-10" db="EMBL/GenBank/DDBJ databases">
        <title>Complete Genome Sequence of Limnobacter thiooxidans CS-K2T, Isolated from freshwater lake sediments in Bavaria, Germany.</title>
        <authorList>
            <person name="Naruki M."/>
            <person name="Watanabe A."/>
            <person name="Warashina T."/>
            <person name="Morita T."/>
            <person name="Arakawa K."/>
        </authorList>
    </citation>
    <scope>NUCLEOTIDE SEQUENCE [LARGE SCALE GENOMIC DNA]</scope>
    <source>
        <strain evidence="2 3">CS-K2</strain>
    </source>
</reference>
<evidence type="ECO:0000256" key="1">
    <source>
        <dbReference type="SAM" id="MobiDB-lite"/>
    </source>
</evidence>
<organism evidence="2 3">
    <name type="scientific">Limnobacter thiooxidans</name>
    <dbReference type="NCBI Taxonomy" id="131080"/>
    <lineage>
        <taxon>Bacteria</taxon>
        <taxon>Pseudomonadati</taxon>
        <taxon>Pseudomonadota</taxon>
        <taxon>Betaproteobacteria</taxon>
        <taxon>Burkholderiales</taxon>
        <taxon>Burkholderiaceae</taxon>
        <taxon>Limnobacter</taxon>
    </lineage>
</organism>